<evidence type="ECO:0000313" key="1">
    <source>
        <dbReference type="Proteomes" id="UP000887577"/>
    </source>
</evidence>
<keyword evidence="1" id="KW-1185">Reference proteome</keyword>
<dbReference type="AlphaFoldDB" id="A0A914YF28"/>
<protein>
    <submittedName>
        <fullName evidence="2">Uncharacterized protein</fullName>
    </submittedName>
</protein>
<dbReference type="WBParaSite" id="PSU_v2.g15985.t1">
    <property type="protein sequence ID" value="PSU_v2.g15985.t1"/>
    <property type="gene ID" value="PSU_v2.g15985"/>
</dbReference>
<name>A0A914YF28_9BILA</name>
<reference evidence="2" key="1">
    <citation type="submission" date="2022-11" db="UniProtKB">
        <authorList>
            <consortium name="WormBaseParasite"/>
        </authorList>
    </citation>
    <scope>IDENTIFICATION</scope>
</reference>
<dbReference type="Proteomes" id="UP000887577">
    <property type="component" value="Unplaced"/>
</dbReference>
<proteinExistence type="predicted"/>
<accession>A0A914YF28</accession>
<evidence type="ECO:0000313" key="2">
    <source>
        <dbReference type="WBParaSite" id="PSU_v2.g15985.t1"/>
    </source>
</evidence>
<organism evidence="1 2">
    <name type="scientific">Panagrolaimus superbus</name>
    <dbReference type="NCBI Taxonomy" id="310955"/>
    <lineage>
        <taxon>Eukaryota</taxon>
        <taxon>Metazoa</taxon>
        <taxon>Ecdysozoa</taxon>
        <taxon>Nematoda</taxon>
        <taxon>Chromadorea</taxon>
        <taxon>Rhabditida</taxon>
        <taxon>Tylenchina</taxon>
        <taxon>Panagrolaimomorpha</taxon>
        <taxon>Panagrolaimoidea</taxon>
        <taxon>Panagrolaimidae</taxon>
        <taxon>Panagrolaimus</taxon>
    </lineage>
</organism>
<sequence>MNPNNSTTVFKRTDINRETVVAPGPQSTHVVMNPVVQTTVGPEGSVSTGPLHLEQEKEKHGLLHDIKEGVKDVVEAITGRTSPTPKDHLKEAKHLQKKAEHILKDTKKDFKKAEKATRKS</sequence>